<keyword evidence="5" id="KW-0862">Zinc</keyword>
<reference evidence="16" key="1">
    <citation type="submission" date="2025-08" db="UniProtKB">
        <authorList>
            <consortium name="RefSeq"/>
        </authorList>
    </citation>
    <scope>IDENTIFICATION</scope>
    <source>
        <tissue evidence="16">Tentacle</tissue>
    </source>
</reference>
<keyword evidence="8 12" id="KW-0238">DNA-binding</keyword>
<gene>
    <name evidence="16" type="primary">LOC116287067</name>
</gene>
<dbReference type="PROSITE" id="PS50950">
    <property type="entry name" value="ZF_THAP"/>
    <property type="match status" value="1"/>
</dbReference>
<evidence type="ECO:0000259" key="14">
    <source>
        <dbReference type="PROSITE" id="PS50950"/>
    </source>
</evidence>
<feature type="domain" description="THAP-type" evidence="14">
    <location>
        <begin position="1"/>
        <end position="91"/>
    </location>
</feature>
<evidence type="ECO:0000313" key="15">
    <source>
        <dbReference type="Proteomes" id="UP000515163"/>
    </source>
</evidence>
<accession>A0A6P8H1L5</accession>
<dbReference type="SMART" id="SM00980">
    <property type="entry name" value="THAP"/>
    <property type="match status" value="1"/>
</dbReference>
<keyword evidence="15" id="KW-1185">Reference proteome</keyword>
<evidence type="ECO:0000256" key="12">
    <source>
        <dbReference type="PROSITE-ProRule" id="PRU00309"/>
    </source>
</evidence>
<dbReference type="GO" id="GO:0008270">
    <property type="term" value="F:zinc ion binding"/>
    <property type="evidence" value="ECO:0007669"/>
    <property type="project" value="UniProtKB-KW"/>
</dbReference>
<organism evidence="15 16">
    <name type="scientific">Actinia tenebrosa</name>
    <name type="common">Australian red waratah sea anemone</name>
    <dbReference type="NCBI Taxonomy" id="6105"/>
    <lineage>
        <taxon>Eukaryota</taxon>
        <taxon>Metazoa</taxon>
        <taxon>Cnidaria</taxon>
        <taxon>Anthozoa</taxon>
        <taxon>Hexacorallia</taxon>
        <taxon>Actiniaria</taxon>
        <taxon>Actiniidae</taxon>
        <taxon>Actinia</taxon>
    </lineage>
</organism>
<keyword evidence="6" id="KW-0805">Transcription regulation</keyword>
<dbReference type="GO" id="GO:0005654">
    <property type="term" value="C:nucleoplasm"/>
    <property type="evidence" value="ECO:0007669"/>
    <property type="project" value="UniProtKB-SubCell"/>
</dbReference>
<dbReference type="KEGG" id="aten:116287067"/>
<evidence type="ECO:0000256" key="2">
    <source>
        <dbReference type="ARBA" id="ARBA00006177"/>
    </source>
</evidence>
<evidence type="ECO:0000256" key="7">
    <source>
        <dbReference type="ARBA" id="ARBA00023054"/>
    </source>
</evidence>
<comment type="subcellular location">
    <subcellularLocation>
        <location evidence="1">Nucleus</location>
        <location evidence="1">Nucleoplasm</location>
    </subcellularLocation>
</comment>
<protein>
    <submittedName>
        <fullName evidence="16">Uncharacterized protein LOC116287067</fullName>
    </submittedName>
</protein>
<evidence type="ECO:0000256" key="8">
    <source>
        <dbReference type="ARBA" id="ARBA00023125"/>
    </source>
</evidence>
<evidence type="ECO:0000256" key="3">
    <source>
        <dbReference type="ARBA" id="ARBA00022723"/>
    </source>
</evidence>
<proteinExistence type="inferred from homology"/>
<keyword evidence="11" id="KW-0131">Cell cycle</keyword>
<comment type="similarity">
    <text evidence="2">Belongs to the THAP1 family.</text>
</comment>
<evidence type="ECO:0000256" key="9">
    <source>
        <dbReference type="ARBA" id="ARBA00023163"/>
    </source>
</evidence>
<evidence type="ECO:0000256" key="11">
    <source>
        <dbReference type="ARBA" id="ARBA00023306"/>
    </source>
</evidence>
<dbReference type="InParanoid" id="A0A6P8H1L5"/>
<evidence type="ECO:0000256" key="6">
    <source>
        <dbReference type="ARBA" id="ARBA00023015"/>
    </source>
</evidence>
<evidence type="ECO:0000313" key="16">
    <source>
        <dbReference type="RefSeq" id="XP_031549538.1"/>
    </source>
</evidence>
<keyword evidence="3" id="KW-0479">Metal-binding</keyword>
<keyword evidence="9" id="KW-0804">Transcription</keyword>
<dbReference type="RefSeq" id="XP_031549538.1">
    <property type="nucleotide sequence ID" value="XM_031693678.1"/>
</dbReference>
<dbReference type="SUPFAM" id="SSF57716">
    <property type="entry name" value="Glucocorticoid receptor-like (DNA-binding domain)"/>
    <property type="match status" value="1"/>
</dbReference>
<sequence length="271" mass="30536">MPNRCVAGGCSNFANVEKGIVLHGIPFSNDERPEAKKRRRKWVDFVKQKRAQWEPTRNSALCSLHFKPEDFQRLFTIPDALTNRPIIPRLITDDIGVSVFPSVHAKSLTLTSEVTEAQASRNRRMSLKNAKTRMASLEEERQDGDTCNNEVERLDDADTNILAEAEDESGTDEHHLLNTRDSFTQTVEEANDECQSCAKLQSRNRQLRNQLITVRSKLNKCRTENKSTKRAMNNSHETATPSSQKFAILNHGVGVVSISCGSDGIIVMILW</sequence>
<keyword evidence="7 13" id="KW-0175">Coiled coil</keyword>
<keyword evidence="4 12" id="KW-0863">Zinc-finger</keyword>
<keyword evidence="10" id="KW-0539">Nucleus</keyword>
<dbReference type="OrthoDB" id="5987038at2759"/>
<dbReference type="Proteomes" id="UP000515163">
    <property type="component" value="Unplaced"/>
</dbReference>
<evidence type="ECO:0000256" key="4">
    <source>
        <dbReference type="ARBA" id="ARBA00022771"/>
    </source>
</evidence>
<dbReference type="PANTHER" id="PTHR46600">
    <property type="entry name" value="THAP DOMAIN-CONTAINING"/>
    <property type="match status" value="1"/>
</dbReference>
<dbReference type="InterPro" id="IPR006612">
    <property type="entry name" value="THAP_Znf"/>
</dbReference>
<dbReference type="InterPro" id="IPR026516">
    <property type="entry name" value="THAP1/10"/>
</dbReference>
<dbReference type="GeneID" id="116287067"/>
<evidence type="ECO:0000256" key="5">
    <source>
        <dbReference type="ARBA" id="ARBA00022833"/>
    </source>
</evidence>
<dbReference type="GO" id="GO:0043565">
    <property type="term" value="F:sequence-specific DNA binding"/>
    <property type="evidence" value="ECO:0007669"/>
    <property type="project" value="InterPro"/>
</dbReference>
<dbReference type="Pfam" id="PF05485">
    <property type="entry name" value="THAP"/>
    <property type="match status" value="1"/>
</dbReference>
<dbReference type="PANTHER" id="PTHR46600:SF1">
    <property type="entry name" value="THAP DOMAIN-CONTAINING PROTEIN 1"/>
    <property type="match status" value="1"/>
</dbReference>
<feature type="coiled-coil region" evidence="13">
    <location>
        <begin position="197"/>
        <end position="224"/>
    </location>
</feature>
<name>A0A6P8H1L5_ACTTE</name>
<evidence type="ECO:0000256" key="13">
    <source>
        <dbReference type="SAM" id="Coils"/>
    </source>
</evidence>
<dbReference type="AlphaFoldDB" id="A0A6P8H1L5"/>
<evidence type="ECO:0000256" key="10">
    <source>
        <dbReference type="ARBA" id="ARBA00023242"/>
    </source>
</evidence>
<evidence type="ECO:0000256" key="1">
    <source>
        <dbReference type="ARBA" id="ARBA00004642"/>
    </source>
</evidence>